<feature type="compositionally biased region" description="Polar residues" evidence="1">
    <location>
        <begin position="305"/>
        <end position="326"/>
    </location>
</feature>
<dbReference type="CDD" id="cd05379">
    <property type="entry name" value="CAP_bacterial"/>
    <property type="match status" value="1"/>
</dbReference>
<dbReference type="EMBL" id="CAIX01000091">
    <property type="protein sequence ID" value="CCI45167.1"/>
    <property type="molecule type" value="Genomic_DNA"/>
</dbReference>
<reference evidence="4 5" key="1">
    <citation type="submission" date="2012-05" db="EMBL/GenBank/DDBJ databases">
        <title>Recombination and specialization in a pathogen metapopulation.</title>
        <authorList>
            <person name="Gardiner A."/>
            <person name="Kemen E."/>
            <person name="Schultz-Larsen T."/>
            <person name="MacLean D."/>
            <person name="Van Oosterhout C."/>
            <person name="Jones J.D.G."/>
        </authorList>
    </citation>
    <scope>NUCLEOTIDE SEQUENCE [LARGE SCALE GENOMIC DNA]</scope>
    <source>
        <strain evidence="4 5">Ac Nc2</strain>
    </source>
</reference>
<organism evidence="4 5">
    <name type="scientific">Albugo candida</name>
    <dbReference type="NCBI Taxonomy" id="65357"/>
    <lineage>
        <taxon>Eukaryota</taxon>
        <taxon>Sar</taxon>
        <taxon>Stramenopiles</taxon>
        <taxon>Oomycota</taxon>
        <taxon>Peronosporomycetes</taxon>
        <taxon>Albuginales</taxon>
        <taxon>Albuginaceae</taxon>
        <taxon>Albugo</taxon>
    </lineage>
</organism>
<dbReference type="PANTHER" id="PTHR31157:SF1">
    <property type="entry name" value="SCP DOMAIN-CONTAINING PROTEIN"/>
    <property type="match status" value="1"/>
</dbReference>
<evidence type="ECO:0000313" key="5">
    <source>
        <dbReference type="Proteomes" id="UP000053237"/>
    </source>
</evidence>
<evidence type="ECO:0000256" key="2">
    <source>
        <dbReference type="SAM" id="SignalP"/>
    </source>
</evidence>
<keyword evidence="2" id="KW-0732">Signal</keyword>
<dbReference type="AlphaFoldDB" id="A0A024GFQ1"/>
<dbReference type="Pfam" id="PF00188">
    <property type="entry name" value="CAP"/>
    <property type="match status" value="1"/>
</dbReference>
<feature type="compositionally biased region" description="Pro residues" evidence="1">
    <location>
        <begin position="186"/>
        <end position="235"/>
    </location>
</feature>
<accession>A0A024GFQ1</accession>
<dbReference type="PRINTS" id="PR01217">
    <property type="entry name" value="PRICHEXTENSN"/>
</dbReference>
<dbReference type="OrthoDB" id="568194at2759"/>
<dbReference type="Proteomes" id="UP000053237">
    <property type="component" value="Unassembled WGS sequence"/>
</dbReference>
<feature type="compositionally biased region" description="Low complexity" evidence="1">
    <location>
        <begin position="250"/>
        <end position="270"/>
    </location>
</feature>
<gene>
    <name evidence="4" type="ORF">BN9_060400</name>
</gene>
<dbReference type="PANTHER" id="PTHR31157">
    <property type="entry name" value="SCP DOMAIN-CONTAINING PROTEIN"/>
    <property type="match status" value="1"/>
</dbReference>
<feature type="signal peptide" evidence="2">
    <location>
        <begin position="1"/>
        <end position="15"/>
    </location>
</feature>
<evidence type="ECO:0000313" key="4">
    <source>
        <dbReference type="EMBL" id="CCI45167.1"/>
    </source>
</evidence>
<sequence length="370" mass="40142">MLFLLIAISVSIATGDTEPRLLRPSVASWRHQMLQELNDLRAKYKKPSVGMNVCVKNQSFYYDNSLIFIIRKLETAAQKHATFMAQAKIMSHTGAGGSSFSDRIAAEKFEIRSAAENVAQGQDTVVAVMESWRTSQGHFMNMIGDYACVGFGVEYDSDGSPYWCQDFGKNDVDICVPPNGSGNVQPVPPVVAPPPTNNVPPPPQTPPPPSKGTFPPPNTPTPPRQSPPPPQPPSSPTVSPTIQKPPSPPKSSASPSPVSKSPPSTPSPTSFSFGWSWNSYTNPSPRAAISSTPPSSWFGSRPSKEFTSSEMNPGISPQSFNENGNYESDIENGEDFSIGKVESSEYIDPQPPSQSNLDLDDDNFDFRYVL</sequence>
<feature type="region of interest" description="Disordered" evidence="1">
    <location>
        <begin position="178"/>
        <end position="361"/>
    </location>
</feature>
<feature type="domain" description="SCP" evidence="3">
    <location>
        <begin position="72"/>
        <end position="167"/>
    </location>
</feature>
<feature type="compositionally biased region" description="Polar residues" evidence="1">
    <location>
        <begin position="271"/>
        <end position="298"/>
    </location>
</feature>
<protein>
    <recommendedName>
        <fullName evidence="3">SCP domain-containing protein</fullName>
    </recommendedName>
</protein>
<feature type="chain" id="PRO_5012520029" description="SCP domain-containing protein" evidence="2">
    <location>
        <begin position="16"/>
        <end position="370"/>
    </location>
</feature>
<keyword evidence="5" id="KW-1185">Reference proteome</keyword>
<dbReference type="InterPro" id="IPR014044">
    <property type="entry name" value="CAP_dom"/>
</dbReference>
<proteinExistence type="predicted"/>
<dbReference type="Gene3D" id="3.40.33.10">
    <property type="entry name" value="CAP"/>
    <property type="match status" value="1"/>
</dbReference>
<evidence type="ECO:0000259" key="3">
    <source>
        <dbReference type="Pfam" id="PF00188"/>
    </source>
</evidence>
<dbReference type="STRING" id="65357.A0A024GFQ1"/>
<dbReference type="SUPFAM" id="SSF55797">
    <property type="entry name" value="PR-1-like"/>
    <property type="match status" value="1"/>
</dbReference>
<dbReference type="InterPro" id="IPR035940">
    <property type="entry name" value="CAP_sf"/>
</dbReference>
<evidence type="ECO:0000256" key="1">
    <source>
        <dbReference type="SAM" id="MobiDB-lite"/>
    </source>
</evidence>
<dbReference type="InParanoid" id="A0A024GFQ1"/>
<name>A0A024GFQ1_9STRA</name>
<comment type="caution">
    <text evidence="4">The sequence shown here is derived from an EMBL/GenBank/DDBJ whole genome shotgun (WGS) entry which is preliminary data.</text>
</comment>